<name>A0A6J4HLQ5_9ACTN</name>
<dbReference type="GO" id="GO:0000502">
    <property type="term" value="C:proteasome complex"/>
    <property type="evidence" value="ECO:0007669"/>
    <property type="project" value="UniProtKB-KW"/>
</dbReference>
<dbReference type="Pfam" id="PF10759">
    <property type="entry name" value="BPA"/>
    <property type="match status" value="1"/>
</dbReference>
<organism evidence="6">
    <name type="scientific">uncultured Acidimicrobiales bacterium</name>
    <dbReference type="NCBI Taxonomy" id="310071"/>
    <lineage>
        <taxon>Bacteria</taxon>
        <taxon>Bacillati</taxon>
        <taxon>Actinomycetota</taxon>
        <taxon>Acidimicrobiia</taxon>
        <taxon>Acidimicrobiales</taxon>
        <taxon>environmental samples</taxon>
    </lineage>
</organism>
<sequence length="172" mass="18704">MGKDREMAEQTPILSDPQPAVIVTSEPEPPEEEATESVASPAKVLRIGSMTKELLEEVRRAPLDDAGRLRLREIYETSVHELAQGLSGDLREELARLSSPFSADTPSDSELRVAQAQLVGWLEGLFHGIQAAIFSQQMAAQAQLQHMRRPGLPPGMPDPGPDNAASRPGTYL</sequence>
<gene>
    <name evidence="6" type="ORF">AVDCRST_MAG10-907</name>
</gene>
<dbReference type="GO" id="GO:0061136">
    <property type="term" value="P:regulation of proteasomal protein catabolic process"/>
    <property type="evidence" value="ECO:0007669"/>
    <property type="project" value="InterPro"/>
</dbReference>
<evidence type="ECO:0000256" key="5">
    <source>
        <dbReference type="SAM" id="MobiDB-lite"/>
    </source>
</evidence>
<dbReference type="AlphaFoldDB" id="A0A6J4HLQ5"/>
<feature type="compositionally biased region" description="Pro residues" evidence="5">
    <location>
        <begin position="151"/>
        <end position="160"/>
    </location>
</feature>
<evidence type="ECO:0000256" key="4">
    <source>
        <dbReference type="ARBA" id="ARBA00022942"/>
    </source>
</evidence>
<evidence type="ECO:0000256" key="2">
    <source>
        <dbReference type="ARBA" id="ARBA00011402"/>
    </source>
</evidence>
<dbReference type="InterPro" id="IPR019695">
    <property type="entry name" value="Proteasome_act"/>
</dbReference>
<proteinExistence type="inferred from homology"/>
<feature type="region of interest" description="Disordered" evidence="5">
    <location>
        <begin position="145"/>
        <end position="172"/>
    </location>
</feature>
<accession>A0A6J4HLQ5</accession>
<feature type="region of interest" description="Disordered" evidence="5">
    <location>
        <begin position="1"/>
        <end position="42"/>
    </location>
</feature>
<protein>
    <recommendedName>
        <fullName evidence="3">Bacterial proteasome activator</fullName>
    </recommendedName>
</protein>
<keyword evidence="4" id="KW-0647">Proteasome</keyword>
<comment type="similarity">
    <text evidence="1">Belongs to the Bpa family.</text>
</comment>
<comment type="subunit">
    <text evidence="2">Forms a homooligomeric, either hexameric or heptameric, ring-like structure which stacks co-axially with the proteasomal alpha-rings.</text>
</comment>
<evidence type="ECO:0000256" key="1">
    <source>
        <dbReference type="ARBA" id="ARBA00006639"/>
    </source>
</evidence>
<evidence type="ECO:0000313" key="6">
    <source>
        <dbReference type="EMBL" id="CAA9225814.1"/>
    </source>
</evidence>
<reference evidence="6" key="1">
    <citation type="submission" date="2020-02" db="EMBL/GenBank/DDBJ databases">
        <authorList>
            <person name="Meier V. D."/>
        </authorList>
    </citation>
    <scope>NUCLEOTIDE SEQUENCE</scope>
    <source>
        <strain evidence="6">AVDCRST_MAG10</strain>
    </source>
</reference>
<evidence type="ECO:0000256" key="3">
    <source>
        <dbReference type="ARBA" id="ARBA00014831"/>
    </source>
</evidence>
<dbReference type="EMBL" id="CADCTB010000060">
    <property type="protein sequence ID" value="CAA9225814.1"/>
    <property type="molecule type" value="Genomic_DNA"/>
</dbReference>